<sequence length="41" mass="4797">MTGNSSLECFFEGTLNELFFLVCKIVRIEILEKRCLVCFFC</sequence>
<evidence type="ECO:0000313" key="1">
    <source>
        <dbReference type="EMBL" id="RWX43278.1"/>
    </source>
</evidence>
<gene>
    <name evidence="1" type="ORF">H206_02943</name>
</gene>
<organism evidence="1 2">
    <name type="scientific">Candidatus Electrothrix aarhusensis</name>
    <dbReference type="NCBI Taxonomy" id="1859131"/>
    <lineage>
        <taxon>Bacteria</taxon>
        <taxon>Pseudomonadati</taxon>
        <taxon>Thermodesulfobacteriota</taxon>
        <taxon>Desulfobulbia</taxon>
        <taxon>Desulfobulbales</taxon>
        <taxon>Desulfobulbaceae</taxon>
        <taxon>Candidatus Electrothrix</taxon>
    </lineage>
</organism>
<dbReference type="AlphaFoldDB" id="A0A444IQY3"/>
<proteinExistence type="predicted"/>
<protein>
    <submittedName>
        <fullName evidence="1">Uncharacterized protein</fullName>
    </submittedName>
</protein>
<dbReference type="Proteomes" id="UP000287853">
    <property type="component" value="Unassembled WGS sequence"/>
</dbReference>
<comment type="caution">
    <text evidence="1">The sequence shown here is derived from an EMBL/GenBank/DDBJ whole genome shotgun (WGS) entry which is preliminary data.</text>
</comment>
<evidence type="ECO:0000313" key="2">
    <source>
        <dbReference type="Proteomes" id="UP000287853"/>
    </source>
</evidence>
<name>A0A444IQY3_9BACT</name>
<accession>A0A444IQY3</accession>
<dbReference type="EMBL" id="MTKO01000125">
    <property type="protein sequence ID" value="RWX43278.1"/>
    <property type="molecule type" value="Genomic_DNA"/>
</dbReference>
<reference evidence="1 2" key="1">
    <citation type="submission" date="2017-01" db="EMBL/GenBank/DDBJ databases">
        <title>The cable genome- insights into the physiology and evolution of filamentous bacteria capable of sulfide oxidation via long distance electron transfer.</title>
        <authorList>
            <person name="Schreiber L."/>
            <person name="Bjerg J.T."/>
            <person name="Boggild A."/>
            <person name="Van De Vossenberg J."/>
            <person name="Meysman F."/>
            <person name="Nielsen L.P."/>
            <person name="Schramm A."/>
            <person name="Kjeldsen K.U."/>
        </authorList>
    </citation>
    <scope>NUCLEOTIDE SEQUENCE [LARGE SCALE GENOMIC DNA]</scope>
    <source>
        <strain evidence="1">MCF</strain>
    </source>
</reference>
<keyword evidence="2" id="KW-1185">Reference proteome</keyword>